<feature type="domain" description="N-acetyltransferase" evidence="1">
    <location>
        <begin position="2"/>
        <end position="165"/>
    </location>
</feature>
<gene>
    <name evidence="2" type="ORF">I532_18512</name>
</gene>
<proteinExistence type="predicted"/>
<comment type="caution">
    <text evidence="2">The sequence shown here is derived from an EMBL/GenBank/DDBJ whole genome shotgun (WGS) entry which is preliminary data.</text>
</comment>
<dbReference type="GO" id="GO:0016747">
    <property type="term" value="F:acyltransferase activity, transferring groups other than amino-acyl groups"/>
    <property type="evidence" value="ECO:0007669"/>
    <property type="project" value="InterPro"/>
</dbReference>
<dbReference type="Gene3D" id="3.40.630.30">
    <property type="match status" value="1"/>
</dbReference>
<dbReference type="AlphaFoldDB" id="M8DW64"/>
<feature type="domain" description="N-acetyltransferase" evidence="1">
    <location>
        <begin position="180"/>
        <end position="319"/>
    </location>
</feature>
<evidence type="ECO:0000259" key="1">
    <source>
        <dbReference type="PROSITE" id="PS51186"/>
    </source>
</evidence>
<dbReference type="CDD" id="cd04301">
    <property type="entry name" value="NAT_SF"/>
    <property type="match status" value="1"/>
</dbReference>
<sequence>MAAVRPIRPEEIDDFAGVGNSDPARVQEVKRYVEKMIAVGSMRPEWCFVIEEANRLRGRVAFWTLPKLDKPLDLVLLDIPWDSEDSLSLGKELLQTALEALRGMGVKEVGHVLDTPPLAPQWQTFPTERRELLREMGFRLERETCRFEWKPGIADIPVPAGLSFRSLAEVGNEVFIEAVMRVSEGTLDRRILHDSERLGARGQALELFQDLQQLVYDPHWWQLAYNQDDECIGLVMPAKSPAFATIGYIGVMPEQRGRGYIHQLLGRGTDILLKAGVTPIRADTDVHNEPMANAFRRAGYIQFATRSEYGRNIHIEIPR</sequence>
<dbReference type="InterPro" id="IPR000182">
    <property type="entry name" value="GNAT_dom"/>
</dbReference>
<evidence type="ECO:0000313" key="3">
    <source>
        <dbReference type="Proteomes" id="UP000012081"/>
    </source>
</evidence>
<dbReference type="Pfam" id="PF00583">
    <property type="entry name" value="Acetyltransf_1"/>
    <property type="match status" value="1"/>
</dbReference>
<dbReference type="PATRIC" id="fig|1300222.3.peg.3885"/>
<keyword evidence="3" id="KW-1185">Reference proteome</keyword>
<protein>
    <recommendedName>
        <fullName evidence="1">N-acetyltransferase domain-containing protein</fullName>
    </recommendedName>
</protein>
<name>M8DW64_9BACL</name>
<dbReference type="InterPro" id="IPR016181">
    <property type="entry name" value="Acyl_CoA_acyltransferase"/>
</dbReference>
<dbReference type="PROSITE" id="PS51186">
    <property type="entry name" value="GNAT"/>
    <property type="match status" value="2"/>
</dbReference>
<dbReference type="SUPFAM" id="SSF55729">
    <property type="entry name" value="Acyl-CoA N-acyltransferases (Nat)"/>
    <property type="match status" value="1"/>
</dbReference>
<accession>M8DW64</accession>
<dbReference type="Proteomes" id="UP000012081">
    <property type="component" value="Unassembled WGS sequence"/>
</dbReference>
<dbReference type="STRING" id="1300222.I532_18512"/>
<evidence type="ECO:0000313" key="2">
    <source>
        <dbReference type="EMBL" id="EMT51241.1"/>
    </source>
</evidence>
<reference evidence="2 3" key="1">
    <citation type="submission" date="2013-03" db="EMBL/GenBank/DDBJ databases">
        <title>Assembly of a new bacterial strain Brevibacillus borstelensis AK1.</title>
        <authorList>
            <person name="Rajan I."/>
            <person name="PoliReddy D."/>
            <person name="Sugumar T."/>
            <person name="Rathinam K."/>
            <person name="Alqarawi S."/>
            <person name="Khalil A.B."/>
            <person name="Sivakumar N."/>
        </authorList>
    </citation>
    <scope>NUCLEOTIDE SEQUENCE [LARGE SCALE GENOMIC DNA]</scope>
    <source>
        <strain evidence="2 3">AK1</strain>
    </source>
</reference>
<organism evidence="2 3">
    <name type="scientific">Brevibacillus borstelensis AK1</name>
    <dbReference type="NCBI Taxonomy" id="1300222"/>
    <lineage>
        <taxon>Bacteria</taxon>
        <taxon>Bacillati</taxon>
        <taxon>Bacillota</taxon>
        <taxon>Bacilli</taxon>
        <taxon>Bacillales</taxon>
        <taxon>Paenibacillaceae</taxon>
        <taxon>Brevibacillus</taxon>
    </lineage>
</organism>
<dbReference type="EMBL" id="APBN01000009">
    <property type="protein sequence ID" value="EMT51241.1"/>
    <property type="molecule type" value="Genomic_DNA"/>
</dbReference>